<keyword evidence="12" id="KW-0732">Signal</keyword>
<evidence type="ECO:0000256" key="4">
    <source>
        <dbReference type="ARBA" id="ARBA00010617"/>
    </source>
</evidence>
<comment type="subcellular location">
    <subcellularLocation>
        <location evidence="3">Nucleus</location>
    </subcellularLocation>
</comment>
<evidence type="ECO:0000256" key="5">
    <source>
        <dbReference type="ARBA" id="ARBA00022617"/>
    </source>
</evidence>
<evidence type="ECO:0000256" key="10">
    <source>
        <dbReference type="RuleBase" id="RU000461"/>
    </source>
</evidence>
<feature type="signal peptide" evidence="12">
    <location>
        <begin position="1"/>
        <end position="19"/>
    </location>
</feature>
<evidence type="ECO:0000256" key="6">
    <source>
        <dbReference type="ARBA" id="ARBA00022723"/>
    </source>
</evidence>
<feature type="transmembrane region" description="Helical" evidence="11">
    <location>
        <begin position="120"/>
        <end position="141"/>
    </location>
</feature>
<keyword evidence="11" id="KW-0812">Transmembrane</keyword>
<dbReference type="GO" id="GO:0016705">
    <property type="term" value="F:oxidoreductase activity, acting on paired donors, with incorporation or reduction of molecular oxygen"/>
    <property type="evidence" value="ECO:0007669"/>
    <property type="project" value="InterPro"/>
</dbReference>
<evidence type="ECO:0000256" key="7">
    <source>
        <dbReference type="ARBA" id="ARBA00023004"/>
    </source>
</evidence>
<dbReference type="AlphaFoldDB" id="A0A1I7XJ88"/>
<keyword evidence="7 9" id="KW-0408">Iron</keyword>
<dbReference type="WBParaSite" id="Hba_17585">
    <property type="protein sequence ID" value="Hba_17585"/>
    <property type="gene ID" value="Hba_17585"/>
</dbReference>
<dbReference type="PANTHER" id="PTHR24291:SF128">
    <property type="entry name" value="CYTOCHROME P450"/>
    <property type="match status" value="1"/>
</dbReference>
<dbReference type="GO" id="GO:0005789">
    <property type="term" value="C:endoplasmic reticulum membrane"/>
    <property type="evidence" value="ECO:0007669"/>
    <property type="project" value="UniProtKB-SubCell"/>
</dbReference>
<dbReference type="InterPro" id="IPR050196">
    <property type="entry name" value="Cytochrome_P450_Monoox"/>
</dbReference>
<keyword evidence="6 9" id="KW-0479">Metal-binding</keyword>
<comment type="cofactor">
    <cofactor evidence="1 9">
        <name>heme</name>
        <dbReference type="ChEBI" id="CHEBI:30413"/>
    </cofactor>
</comment>
<dbReference type="InterPro" id="IPR036396">
    <property type="entry name" value="Cyt_P450_sf"/>
</dbReference>
<sequence>MILLEVLVTFVNIVPLVRLRSPLSELHIYITRFPVVRQGEKNVAIAKKLCVTRMAVQRTVERYQELGIVKYCSRSRRPRSHCPPSVMVWAGITASDFWGKDIWPSNLPDMNPINFAIQDFIGMAVLTYVIGAVIFGFLFYWKHVFALIKERRRIIKFVDLLPGPLSVPILGTTWQFKWNMRDLTIQFQEWGKYYAEKGYGLIRIWISFKPIVVCLRPETAKIILESNETITKGSEYDILLPWLGTGLLISTGEKWRSRRKMLTPSFHFNVLNNFLITHDYQSKIFVDQLEKYANSGEQFDIFPYIKRCALDIICETAMGCSVSAQENHNHPYVISVQRLSELAFMYQRMPWMWIKAIWYGSSVGFNYDRHLKTVTDFTRQVIKSPIYVVKTISSRFLQLALCNLNFMNFTLKIILGHDTTAASLGWTLWCLAHNNTCQKKIQEEMDIIFGSSNRSCTNDDLKQMKYLDKCIKESLRLRPSVPNFTRKVDVDIVIEGITVPKGCSILISPHMIHTNPVIYNDPLTFDPERFNEENVQKRHPFSYIPFSAGPRNCIGFYHYVFFYSNFIFRRYVIPYTRNLGQKFALMEEKTLLSWFFRYYNICSDIQYPDNIPLPEIILRPSLGFPVRISRRDVD</sequence>
<dbReference type="Pfam" id="PF00067">
    <property type="entry name" value="p450"/>
    <property type="match status" value="1"/>
</dbReference>
<proteinExistence type="inferred from homology"/>
<keyword evidence="10" id="KW-0560">Oxidoreductase</keyword>
<evidence type="ECO:0000313" key="14">
    <source>
        <dbReference type="WBParaSite" id="Hba_17585"/>
    </source>
</evidence>
<dbReference type="Proteomes" id="UP000095283">
    <property type="component" value="Unplaced"/>
</dbReference>
<evidence type="ECO:0000256" key="12">
    <source>
        <dbReference type="SAM" id="SignalP"/>
    </source>
</evidence>
<protein>
    <submittedName>
        <fullName evidence="14">Cytochrome P450 4c3</fullName>
    </submittedName>
</protein>
<keyword evidence="8 10" id="KW-0503">Monooxygenase</keyword>
<dbReference type="InterPro" id="IPR009057">
    <property type="entry name" value="Homeodomain-like_sf"/>
</dbReference>
<organism evidence="13 14">
    <name type="scientific">Heterorhabditis bacteriophora</name>
    <name type="common">Entomopathogenic nematode worm</name>
    <dbReference type="NCBI Taxonomy" id="37862"/>
    <lineage>
        <taxon>Eukaryota</taxon>
        <taxon>Metazoa</taxon>
        <taxon>Ecdysozoa</taxon>
        <taxon>Nematoda</taxon>
        <taxon>Chromadorea</taxon>
        <taxon>Rhabditida</taxon>
        <taxon>Rhabditina</taxon>
        <taxon>Rhabditomorpha</taxon>
        <taxon>Strongyloidea</taxon>
        <taxon>Heterorhabditidae</taxon>
        <taxon>Heterorhabditis</taxon>
    </lineage>
</organism>
<dbReference type="GO" id="GO:0020037">
    <property type="term" value="F:heme binding"/>
    <property type="evidence" value="ECO:0007669"/>
    <property type="project" value="InterPro"/>
</dbReference>
<keyword evidence="5 9" id="KW-0349">Heme</keyword>
<comment type="function">
    <text evidence="2">May be involved in the metabolism of insect hormones and in the breakdown of synthetic insecticides.</text>
</comment>
<comment type="similarity">
    <text evidence="4 10">Belongs to the cytochrome P450 family.</text>
</comment>
<dbReference type="InterPro" id="IPR001128">
    <property type="entry name" value="Cyt_P450"/>
</dbReference>
<dbReference type="GO" id="GO:0004497">
    <property type="term" value="F:monooxygenase activity"/>
    <property type="evidence" value="ECO:0007669"/>
    <property type="project" value="UniProtKB-KW"/>
</dbReference>
<keyword evidence="11" id="KW-0472">Membrane</keyword>
<dbReference type="SUPFAM" id="SSF46689">
    <property type="entry name" value="Homeodomain-like"/>
    <property type="match status" value="1"/>
</dbReference>
<feature type="chain" id="PRO_5009311302" evidence="12">
    <location>
        <begin position="20"/>
        <end position="634"/>
    </location>
</feature>
<keyword evidence="13" id="KW-1185">Reference proteome</keyword>
<keyword evidence="11" id="KW-1133">Transmembrane helix</keyword>
<name>A0A1I7XJ88_HETBA</name>
<dbReference type="InterPro" id="IPR002403">
    <property type="entry name" value="Cyt_P450_E_grp-IV"/>
</dbReference>
<accession>A0A1I7XJ88</accession>
<evidence type="ECO:0000256" key="11">
    <source>
        <dbReference type="SAM" id="Phobius"/>
    </source>
</evidence>
<dbReference type="PRINTS" id="PR00465">
    <property type="entry name" value="EP450IV"/>
</dbReference>
<feature type="binding site" description="axial binding residue" evidence="9">
    <location>
        <position position="553"/>
    </location>
    <ligand>
        <name>heme</name>
        <dbReference type="ChEBI" id="CHEBI:30413"/>
    </ligand>
    <ligandPart>
        <name>Fe</name>
        <dbReference type="ChEBI" id="CHEBI:18248"/>
    </ligandPart>
</feature>
<evidence type="ECO:0000256" key="8">
    <source>
        <dbReference type="ARBA" id="ARBA00023033"/>
    </source>
</evidence>
<dbReference type="InterPro" id="IPR017972">
    <property type="entry name" value="Cyt_P450_CS"/>
</dbReference>
<dbReference type="GO" id="GO:0005634">
    <property type="term" value="C:nucleus"/>
    <property type="evidence" value="ECO:0007669"/>
    <property type="project" value="UniProtKB-SubCell"/>
</dbReference>
<dbReference type="PROSITE" id="PS00086">
    <property type="entry name" value="CYTOCHROME_P450"/>
    <property type="match status" value="1"/>
</dbReference>
<evidence type="ECO:0000256" key="1">
    <source>
        <dbReference type="ARBA" id="ARBA00001971"/>
    </source>
</evidence>
<dbReference type="PANTHER" id="PTHR24291">
    <property type="entry name" value="CYTOCHROME P450 FAMILY 4"/>
    <property type="match status" value="1"/>
</dbReference>
<evidence type="ECO:0000256" key="3">
    <source>
        <dbReference type="ARBA" id="ARBA00004123"/>
    </source>
</evidence>
<dbReference type="GO" id="GO:0005506">
    <property type="term" value="F:iron ion binding"/>
    <property type="evidence" value="ECO:0007669"/>
    <property type="project" value="InterPro"/>
</dbReference>
<dbReference type="CDD" id="cd20628">
    <property type="entry name" value="CYP4"/>
    <property type="match status" value="1"/>
</dbReference>
<dbReference type="Gene3D" id="1.10.630.10">
    <property type="entry name" value="Cytochrome P450"/>
    <property type="match status" value="1"/>
</dbReference>
<evidence type="ECO:0000256" key="2">
    <source>
        <dbReference type="ARBA" id="ARBA00003690"/>
    </source>
</evidence>
<dbReference type="PRINTS" id="PR00385">
    <property type="entry name" value="P450"/>
</dbReference>
<dbReference type="SUPFAM" id="SSF48264">
    <property type="entry name" value="Cytochrome P450"/>
    <property type="match status" value="1"/>
</dbReference>
<evidence type="ECO:0000313" key="13">
    <source>
        <dbReference type="Proteomes" id="UP000095283"/>
    </source>
</evidence>
<reference evidence="14" key="1">
    <citation type="submission" date="2016-11" db="UniProtKB">
        <authorList>
            <consortium name="WormBaseParasite"/>
        </authorList>
    </citation>
    <scope>IDENTIFICATION</scope>
</reference>
<evidence type="ECO:0000256" key="9">
    <source>
        <dbReference type="PIRSR" id="PIRSR602403-1"/>
    </source>
</evidence>